<proteinExistence type="predicted"/>
<keyword evidence="3" id="KW-1185">Reference proteome</keyword>
<evidence type="ECO:0000313" key="3">
    <source>
        <dbReference type="Proteomes" id="UP000283786"/>
    </source>
</evidence>
<dbReference type="Proteomes" id="UP000283786">
    <property type="component" value="Chromosome"/>
</dbReference>
<dbReference type="Pfam" id="PF03548">
    <property type="entry name" value="LolA"/>
    <property type="match status" value="1"/>
</dbReference>
<keyword evidence="1" id="KW-0732">Signal</keyword>
<dbReference type="Gene3D" id="2.50.20.10">
    <property type="entry name" value="Lipoprotein localisation LolA/LolB/LppX"/>
    <property type="match status" value="1"/>
</dbReference>
<dbReference type="KEGG" id="palw:PSAL_028720"/>
<protein>
    <submittedName>
        <fullName evidence="2">Outer-membrane lipoprotein carrier protein</fullName>
    </submittedName>
</protein>
<reference evidence="2 3" key="1">
    <citation type="submission" date="2020-08" db="EMBL/GenBank/DDBJ databases">
        <title>Genome sequence of Rhodobacteraceae bacterium Lw-13e.</title>
        <authorList>
            <person name="Poehlein A."/>
            <person name="Wolter L."/>
            <person name="Daniel R."/>
            <person name="Brinkhoff T."/>
        </authorList>
    </citation>
    <scope>NUCLEOTIDE SEQUENCE [LARGE SCALE GENOMIC DNA]</scope>
    <source>
        <strain evidence="2 3">Lw-13e</strain>
    </source>
</reference>
<organism evidence="2 3">
    <name type="scientific">Pseudooceanicola algae</name>
    <dbReference type="NCBI Taxonomy" id="1537215"/>
    <lineage>
        <taxon>Bacteria</taxon>
        <taxon>Pseudomonadati</taxon>
        <taxon>Pseudomonadota</taxon>
        <taxon>Alphaproteobacteria</taxon>
        <taxon>Rhodobacterales</taxon>
        <taxon>Paracoccaceae</taxon>
        <taxon>Pseudooceanicola</taxon>
    </lineage>
</organism>
<dbReference type="InterPro" id="IPR004564">
    <property type="entry name" value="OM_lipoprot_carrier_LolA-like"/>
</dbReference>
<gene>
    <name evidence="2" type="primary">lolA</name>
    <name evidence="2" type="ORF">PSAL_028720</name>
</gene>
<dbReference type="AlphaFoldDB" id="A0A418SG17"/>
<evidence type="ECO:0000256" key="1">
    <source>
        <dbReference type="ARBA" id="ARBA00022729"/>
    </source>
</evidence>
<dbReference type="CDD" id="cd16325">
    <property type="entry name" value="LolA"/>
    <property type="match status" value="1"/>
</dbReference>
<accession>A0A418SG17</accession>
<dbReference type="PANTHER" id="PTHR35869">
    <property type="entry name" value="OUTER-MEMBRANE LIPOPROTEIN CARRIER PROTEIN"/>
    <property type="match status" value="1"/>
</dbReference>
<sequence length="221" mass="23933">MLRERWVLEATQSEDYILVMNTLTRLLAPAAAVLALAVPAMADPIPLSQISAYFNGWKTAEADFTQINGDGTVSTGTLFIKRPGRMRFEYDPPEEALVLASAGAVAVYDPKSNGGPNTYPLDRTPLSLILSNTVDLGRANMVTDHREEGPATVVRAQDPEHPDYGFIELVLTGDPVELRQWVVHDSGGSVTTVALGHMQTGVSLGDSMFRMVGAFDEDNGR</sequence>
<keyword evidence="2" id="KW-0449">Lipoprotein</keyword>
<evidence type="ECO:0000313" key="2">
    <source>
        <dbReference type="EMBL" id="QPM91617.1"/>
    </source>
</evidence>
<name>A0A418SG17_9RHOB</name>
<dbReference type="InterPro" id="IPR029046">
    <property type="entry name" value="LolA/LolB/LppX"/>
</dbReference>
<dbReference type="EMBL" id="CP060436">
    <property type="protein sequence ID" value="QPM91617.1"/>
    <property type="molecule type" value="Genomic_DNA"/>
</dbReference>
<dbReference type="PANTHER" id="PTHR35869:SF1">
    <property type="entry name" value="OUTER-MEMBRANE LIPOPROTEIN CARRIER PROTEIN"/>
    <property type="match status" value="1"/>
</dbReference>
<dbReference type="SUPFAM" id="SSF89392">
    <property type="entry name" value="Prokaryotic lipoproteins and lipoprotein localization factors"/>
    <property type="match status" value="1"/>
</dbReference>